<name>A0A1I1BCY6_9PSEU</name>
<keyword evidence="5" id="KW-1185">Reference proteome</keyword>
<reference evidence="5" key="1">
    <citation type="submission" date="2016-10" db="EMBL/GenBank/DDBJ databases">
        <authorList>
            <person name="Varghese N."/>
            <person name="Submissions S."/>
        </authorList>
    </citation>
    <scope>NUCLEOTIDE SEQUENCE [LARGE SCALE GENOMIC DNA]</scope>
    <source>
        <strain evidence="5">CGMCC 4.3568</strain>
    </source>
</reference>
<dbReference type="InterPro" id="IPR050816">
    <property type="entry name" value="Flavin-dep_Halogenase_NPB"/>
</dbReference>
<keyword evidence="2" id="KW-0812">Transmembrane</keyword>
<evidence type="ECO:0000259" key="3">
    <source>
        <dbReference type="Pfam" id="PF01494"/>
    </source>
</evidence>
<organism evidence="4 5">
    <name type="scientific">Amycolatopsis marina</name>
    <dbReference type="NCBI Taxonomy" id="490629"/>
    <lineage>
        <taxon>Bacteria</taxon>
        <taxon>Bacillati</taxon>
        <taxon>Actinomycetota</taxon>
        <taxon>Actinomycetes</taxon>
        <taxon>Pseudonocardiales</taxon>
        <taxon>Pseudonocardiaceae</taxon>
        <taxon>Amycolatopsis</taxon>
    </lineage>
</organism>
<keyword evidence="2" id="KW-1133">Transmembrane helix</keyword>
<dbReference type="PANTHER" id="PTHR43747">
    <property type="entry name" value="FAD-BINDING PROTEIN"/>
    <property type="match status" value="1"/>
</dbReference>
<evidence type="ECO:0000256" key="2">
    <source>
        <dbReference type="SAM" id="Phobius"/>
    </source>
</evidence>
<evidence type="ECO:0000256" key="1">
    <source>
        <dbReference type="ARBA" id="ARBA00038396"/>
    </source>
</evidence>
<dbReference type="SUPFAM" id="SSF51905">
    <property type="entry name" value="FAD/NAD(P)-binding domain"/>
    <property type="match status" value="1"/>
</dbReference>
<evidence type="ECO:0000313" key="4">
    <source>
        <dbReference type="EMBL" id="SFB47967.1"/>
    </source>
</evidence>
<accession>A0A1I1BCY6</accession>
<sequence length="399" mass="41685">MPAGRSDVVAPEVVVVGGGVAGATVAALLALRGRQVTVFERRQQSRPTGAAALPAGVHPVLTELGLRARLLACGAVRSKFAELDWGNGTGPWRSALADSGPFGYGFHIGCRELTDLLLVRATELGASVRKGQAVLGPVMEGDVVVGVRHRDHDGREAVRAAGMVVDASGSGRVVAGVFAGPTSETGQLYSIEREHVVVDVLREPVDPHTFVTARAPDGDAWTWVIPLGEGIVERGRLRPAAERPASADRELWSGYRSSALAGQGWLSVGDAAGAADPLFLSPAALTMLSAHAAAGAVESELDSAGPTGTLRNYSEACDDVLGRVREFAEFCLDSQRQSENEDTLVRNLTGLLSSRESGGTLARVRGALDGSNPLLDADCPEGPLVASLAMPDRRSLLPR</sequence>
<dbReference type="Gene3D" id="3.50.50.60">
    <property type="entry name" value="FAD/NAD(P)-binding domain"/>
    <property type="match status" value="1"/>
</dbReference>
<dbReference type="PRINTS" id="PR00420">
    <property type="entry name" value="RNGMNOXGNASE"/>
</dbReference>
<dbReference type="Proteomes" id="UP000243799">
    <property type="component" value="Unassembled WGS sequence"/>
</dbReference>
<feature type="domain" description="FAD-binding" evidence="3">
    <location>
        <begin position="12"/>
        <end position="229"/>
    </location>
</feature>
<proteinExistence type="inferred from homology"/>
<gene>
    <name evidence="4" type="ORF">SAMN05216266_11378</name>
</gene>
<keyword evidence="2" id="KW-0472">Membrane</keyword>
<dbReference type="RefSeq" id="WP_091675003.1">
    <property type="nucleotide sequence ID" value="NZ_FOKG01000013.1"/>
</dbReference>
<dbReference type="PANTHER" id="PTHR43747:SF1">
    <property type="entry name" value="SLR1998 PROTEIN"/>
    <property type="match status" value="1"/>
</dbReference>
<evidence type="ECO:0000313" key="5">
    <source>
        <dbReference type="Proteomes" id="UP000243799"/>
    </source>
</evidence>
<protein>
    <submittedName>
        <fullName evidence="4">Dehydrogenase (Flavoprotein)</fullName>
    </submittedName>
</protein>
<dbReference type="EMBL" id="FOKG01000013">
    <property type="protein sequence ID" value="SFB47967.1"/>
    <property type="molecule type" value="Genomic_DNA"/>
</dbReference>
<dbReference type="OrthoDB" id="103324at2"/>
<dbReference type="AlphaFoldDB" id="A0A1I1BCY6"/>
<dbReference type="Pfam" id="PF01494">
    <property type="entry name" value="FAD_binding_3"/>
    <property type="match status" value="1"/>
</dbReference>
<dbReference type="InterPro" id="IPR002938">
    <property type="entry name" value="FAD-bd"/>
</dbReference>
<comment type="similarity">
    <text evidence="1">Belongs to the flavin-dependent halogenase family. Bacterial tryptophan halogenase subfamily.</text>
</comment>
<feature type="transmembrane region" description="Helical" evidence="2">
    <location>
        <begin position="13"/>
        <end position="31"/>
    </location>
</feature>
<dbReference type="GO" id="GO:0071949">
    <property type="term" value="F:FAD binding"/>
    <property type="evidence" value="ECO:0007669"/>
    <property type="project" value="InterPro"/>
</dbReference>
<dbReference type="InterPro" id="IPR036188">
    <property type="entry name" value="FAD/NAD-bd_sf"/>
</dbReference>
<dbReference type="STRING" id="490629.SAMN05216266_11378"/>